<evidence type="ECO:0000313" key="8">
    <source>
        <dbReference type="Proteomes" id="UP000519023"/>
    </source>
</evidence>
<keyword evidence="3 5" id="KW-1133">Transmembrane helix</keyword>
<feature type="transmembrane region" description="Helical" evidence="5">
    <location>
        <begin position="7"/>
        <end position="28"/>
    </location>
</feature>
<dbReference type="GO" id="GO:0016020">
    <property type="term" value="C:membrane"/>
    <property type="evidence" value="ECO:0007669"/>
    <property type="project" value="UniProtKB-SubCell"/>
</dbReference>
<dbReference type="SUPFAM" id="SSF161111">
    <property type="entry name" value="Cation efflux protein transmembrane domain-like"/>
    <property type="match status" value="1"/>
</dbReference>
<comment type="subcellular location">
    <subcellularLocation>
        <location evidence="1">Membrane</location>
        <topology evidence="1">Multi-pass membrane protein</topology>
    </subcellularLocation>
</comment>
<evidence type="ECO:0000259" key="6">
    <source>
        <dbReference type="Pfam" id="PF01545"/>
    </source>
</evidence>
<name>A0A7X9WUZ8_9SPHN</name>
<dbReference type="AlphaFoldDB" id="A0A7X9WUZ8"/>
<dbReference type="Pfam" id="PF01545">
    <property type="entry name" value="Cation_efflux"/>
    <property type="match status" value="1"/>
</dbReference>
<evidence type="ECO:0000313" key="7">
    <source>
        <dbReference type="EMBL" id="NML10369.1"/>
    </source>
</evidence>
<dbReference type="InterPro" id="IPR027469">
    <property type="entry name" value="Cation_efflux_TMD_sf"/>
</dbReference>
<evidence type="ECO:0000256" key="3">
    <source>
        <dbReference type="ARBA" id="ARBA00022989"/>
    </source>
</evidence>
<dbReference type="InterPro" id="IPR058533">
    <property type="entry name" value="Cation_efflux_TM"/>
</dbReference>
<dbReference type="EMBL" id="JABBFV010000005">
    <property type="protein sequence ID" value="NML10369.1"/>
    <property type="molecule type" value="Genomic_DNA"/>
</dbReference>
<sequence>MGRSAILAALGNAIAILIGVGAVALEAFERFSTPVEPLALPTLIIFAIGIAINTGTVLLFQKDGRTISMQRCLPAHGSRHRGIGGRRDRSGGLLATGWLWLDPLVATLVSLFFA</sequence>
<evidence type="ECO:0000256" key="4">
    <source>
        <dbReference type="ARBA" id="ARBA00023136"/>
    </source>
</evidence>
<evidence type="ECO:0000256" key="5">
    <source>
        <dbReference type="SAM" id="Phobius"/>
    </source>
</evidence>
<accession>A0A7X9WUZ8</accession>
<comment type="caution">
    <text evidence="7">The sequence shown here is derived from an EMBL/GenBank/DDBJ whole genome shotgun (WGS) entry which is preliminary data.</text>
</comment>
<evidence type="ECO:0000256" key="2">
    <source>
        <dbReference type="ARBA" id="ARBA00022692"/>
    </source>
</evidence>
<gene>
    <name evidence="7" type="ORF">HHL08_09430</name>
</gene>
<reference evidence="7 8" key="1">
    <citation type="submission" date="2020-04" db="EMBL/GenBank/DDBJ databases">
        <title>Sphingobium sp. AR-3-1 isolated from Arctic soil.</title>
        <authorList>
            <person name="Dahal R.H."/>
            <person name="Chaudhary D.K."/>
        </authorList>
    </citation>
    <scope>NUCLEOTIDE SEQUENCE [LARGE SCALE GENOMIC DNA]</scope>
    <source>
        <strain evidence="7 8">AR-3-1</strain>
    </source>
</reference>
<feature type="domain" description="Cation efflux protein transmembrane" evidence="6">
    <location>
        <begin position="1"/>
        <end position="102"/>
    </location>
</feature>
<feature type="transmembrane region" description="Helical" evidence="5">
    <location>
        <begin position="40"/>
        <end position="60"/>
    </location>
</feature>
<organism evidence="7 8">
    <name type="scientific">Sphingobium psychrophilum</name>
    <dbReference type="NCBI Taxonomy" id="2728834"/>
    <lineage>
        <taxon>Bacteria</taxon>
        <taxon>Pseudomonadati</taxon>
        <taxon>Pseudomonadota</taxon>
        <taxon>Alphaproteobacteria</taxon>
        <taxon>Sphingomonadales</taxon>
        <taxon>Sphingomonadaceae</taxon>
        <taxon>Sphingobium</taxon>
    </lineage>
</organism>
<proteinExistence type="predicted"/>
<feature type="transmembrane region" description="Helical" evidence="5">
    <location>
        <begin position="91"/>
        <end position="113"/>
    </location>
</feature>
<dbReference type="Gene3D" id="1.20.1510.10">
    <property type="entry name" value="Cation efflux protein transmembrane domain"/>
    <property type="match status" value="1"/>
</dbReference>
<dbReference type="Proteomes" id="UP000519023">
    <property type="component" value="Unassembled WGS sequence"/>
</dbReference>
<keyword evidence="8" id="KW-1185">Reference proteome</keyword>
<keyword evidence="4 5" id="KW-0472">Membrane</keyword>
<evidence type="ECO:0000256" key="1">
    <source>
        <dbReference type="ARBA" id="ARBA00004141"/>
    </source>
</evidence>
<keyword evidence="2 5" id="KW-0812">Transmembrane</keyword>
<protein>
    <recommendedName>
        <fullName evidence="6">Cation efflux protein transmembrane domain-containing protein</fullName>
    </recommendedName>
</protein>